<evidence type="ECO:0000256" key="5">
    <source>
        <dbReference type="ARBA" id="ARBA00023239"/>
    </source>
</evidence>
<evidence type="ECO:0000256" key="1">
    <source>
        <dbReference type="ARBA" id="ARBA00022605"/>
    </source>
</evidence>
<evidence type="ECO:0000259" key="7">
    <source>
        <dbReference type="SMART" id="SM01007"/>
    </source>
</evidence>
<organism evidence="8 9">
    <name type="scientific">Cobetia marina</name>
    <name type="common">Deleya marina</name>
    <dbReference type="NCBI Taxonomy" id="28258"/>
    <lineage>
        <taxon>Bacteria</taxon>
        <taxon>Pseudomonadati</taxon>
        <taxon>Pseudomonadota</taxon>
        <taxon>Gammaproteobacteria</taxon>
        <taxon>Oceanospirillales</taxon>
        <taxon>Halomonadaceae</taxon>
        <taxon>Cobetia</taxon>
    </lineage>
</organism>
<dbReference type="Gene3D" id="3.40.225.10">
    <property type="entry name" value="Class II aldolase/adducin N-terminal domain"/>
    <property type="match status" value="1"/>
</dbReference>
<dbReference type="RefSeq" id="WP_341542566.1">
    <property type="nucleotide sequence ID" value="NZ_JBAKAP010000013.1"/>
</dbReference>
<comment type="catalytic activity">
    <reaction evidence="6">
        <text>5-(methylsulfanyl)-D-ribulose 1-phosphate = 5-methylsulfanyl-2,3-dioxopentyl phosphate + H2O</text>
        <dbReference type="Rhea" id="RHEA:15549"/>
        <dbReference type="ChEBI" id="CHEBI:15377"/>
        <dbReference type="ChEBI" id="CHEBI:58548"/>
        <dbReference type="ChEBI" id="CHEBI:58828"/>
        <dbReference type="EC" id="4.2.1.109"/>
    </reaction>
</comment>
<dbReference type="EMBL" id="JBAKAP010000013">
    <property type="protein sequence ID" value="MEL0617588.1"/>
    <property type="molecule type" value="Genomic_DNA"/>
</dbReference>
<dbReference type="HAMAP" id="MF_01677">
    <property type="entry name" value="Salvage_MtnB"/>
    <property type="match status" value="1"/>
</dbReference>
<evidence type="ECO:0000256" key="4">
    <source>
        <dbReference type="ARBA" id="ARBA00023167"/>
    </source>
</evidence>
<keyword evidence="1 6" id="KW-0028">Amino-acid biosynthesis</keyword>
<keyword evidence="4 6" id="KW-0486">Methionine biosynthesis</keyword>
<evidence type="ECO:0000313" key="9">
    <source>
        <dbReference type="Proteomes" id="UP001378242"/>
    </source>
</evidence>
<dbReference type="SUPFAM" id="SSF53639">
    <property type="entry name" value="AraD/HMP-PK domain-like"/>
    <property type="match status" value="1"/>
</dbReference>
<keyword evidence="5 6" id="KW-0456">Lyase</keyword>
<evidence type="ECO:0000256" key="3">
    <source>
        <dbReference type="ARBA" id="ARBA00022833"/>
    </source>
</evidence>
<dbReference type="SMART" id="SM01007">
    <property type="entry name" value="Aldolase_II"/>
    <property type="match status" value="1"/>
</dbReference>
<dbReference type="NCBIfam" id="NF006672">
    <property type="entry name" value="PRK09220.1"/>
    <property type="match status" value="1"/>
</dbReference>
<dbReference type="InterPro" id="IPR036409">
    <property type="entry name" value="Aldolase_II/adducin_N_sf"/>
</dbReference>
<comment type="cofactor">
    <cofactor evidence="6">
        <name>Zn(2+)</name>
        <dbReference type="ChEBI" id="CHEBI:29105"/>
    </cofactor>
    <text evidence="6">Binds 1 zinc ion per subunit.</text>
</comment>
<keyword evidence="2 6" id="KW-0479">Metal-binding</keyword>
<protein>
    <recommendedName>
        <fullName evidence="6">Methylthioribulose-1-phosphate dehydratase</fullName>
        <shortName evidence="6">MTRu-1-P dehydratase</shortName>
        <ecNumber evidence="6">4.2.1.109</ecNumber>
    </recommendedName>
</protein>
<dbReference type="Pfam" id="PF00596">
    <property type="entry name" value="Aldolase_II"/>
    <property type="match status" value="1"/>
</dbReference>
<dbReference type="InterPro" id="IPR050197">
    <property type="entry name" value="Aldolase_class_II_sugar_metab"/>
</dbReference>
<keyword evidence="3 6" id="KW-0862">Zinc</keyword>
<feature type="binding site" evidence="6">
    <location>
        <position position="114"/>
    </location>
    <ligand>
        <name>Zn(2+)</name>
        <dbReference type="ChEBI" id="CHEBI:29105"/>
    </ligand>
</feature>
<name>A0ABU9GGI4_COBMA</name>
<evidence type="ECO:0000313" key="8">
    <source>
        <dbReference type="EMBL" id="MEL0617588.1"/>
    </source>
</evidence>
<dbReference type="EC" id="4.2.1.109" evidence="6"/>
<proteinExistence type="inferred from homology"/>
<dbReference type="InterPro" id="IPR001303">
    <property type="entry name" value="Aldolase_II/adducin_N"/>
</dbReference>
<gene>
    <name evidence="6" type="primary">mtnB</name>
    <name evidence="8" type="ORF">V6243_12200</name>
</gene>
<dbReference type="NCBIfam" id="TIGR03328">
    <property type="entry name" value="salvage_mtnB"/>
    <property type="match status" value="1"/>
</dbReference>
<comment type="caution">
    <text evidence="8">The sequence shown here is derived from an EMBL/GenBank/DDBJ whole genome shotgun (WGS) entry which is preliminary data.</text>
</comment>
<comment type="similarity">
    <text evidence="6">Belongs to the aldolase class II family. MtnB subfamily.</text>
</comment>
<comment type="pathway">
    <text evidence="6">Amino-acid biosynthesis; L-methionine biosynthesis via salvage pathway; L-methionine from S-methyl-5-thio-alpha-D-ribose 1-phosphate: step 2/6.</text>
</comment>
<feature type="domain" description="Class II aldolase/adducin N-terminal" evidence="7">
    <location>
        <begin position="28"/>
        <end position="216"/>
    </location>
</feature>
<dbReference type="InterPro" id="IPR017714">
    <property type="entry name" value="MethylthioRu-1-P_deHdtase_MtnB"/>
</dbReference>
<comment type="function">
    <text evidence="6">Catalyzes the dehydration of methylthioribulose-1-phosphate (MTRu-1-P) into 2,3-diketo-5-methylthiopentyl-1-phosphate (DK-MTP-1-P).</text>
</comment>
<keyword evidence="9" id="KW-1185">Reference proteome</keyword>
<feature type="binding site" evidence="6">
    <location>
        <position position="116"/>
    </location>
    <ligand>
        <name>Zn(2+)</name>
        <dbReference type="ChEBI" id="CHEBI:29105"/>
    </ligand>
</feature>
<dbReference type="GO" id="GO:0046570">
    <property type="term" value="F:methylthioribulose 1-phosphate dehydratase activity"/>
    <property type="evidence" value="ECO:0007669"/>
    <property type="project" value="UniProtKB-EC"/>
</dbReference>
<dbReference type="PANTHER" id="PTHR22789:SF0">
    <property type="entry name" value="3-OXO-TETRONATE 4-PHOSPHATE DECARBOXYLASE-RELATED"/>
    <property type="match status" value="1"/>
</dbReference>
<evidence type="ECO:0000256" key="6">
    <source>
        <dbReference type="HAMAP-Rule" id="MF_01677"/>
    </source>
</evidence>
<sequence>MSDPIAIAATADGLQPTLDLDHLVQASQQLIEAGRALDAAGQVPATGGNFSCRLSDRLMAVTASGCHKGRLTSGDILVSDFAVRLLGTSRKASDEARLHGQLYEDLPQAQAILHTHSRAATVLSLCHEGDTLNLEGFELNKALEGIKSHETPVRLAVFDNTQDIDALALDVRARLKADAGLHGYLIRGHGLYTWASSMTACRRHVEALDFLMGCELELRRQR</sequence>
<evidence type="ECO:0000256" key="2">
    <source>
        <dbReference type="ARBA" id="ARBA00022723"/>
    </source>
</evidence>
<reference evidence="8 9" key="1">
    <citation type="submission" date="2024-02" db="EMBL/GenBank/DDBJ databases">
        <title>Bacteria isolated from the canopy kelp, Nereocystis luetkeana.</title>
        <authorList>
            <person name="Pfister C.A."/>
            <person name="Younker I.T."/>
            <person name="Light S.H."/>
        </authorList>
    </citation>
    <scope>NUCLEOTIDE SEQUENCE [LARGE SCALE GENOMIC DNA]</scope>
    <source>
        <strain evidence="8 9">TI.5.07</strain>
    </source>
</reference>
<dbReference type="PANTHER" id="PTHR22789">
    <property type="entry name" value="FUCULOSE PHOSPHATE ALDOLASE"/>
    <property type="match status" value="1"/>
</dbReference>
<accession>A0ABU9GGI4</accession>
<dbReference type="Proteomes" id="UP001378242">
    <property type="component" value="Unassembled WGS sequence"/>
</dbReference>